<protein>
    <recommendedName>
        <fullName evidence="5">DNA-binding protein</fullName>
    </recommendedName>
</protein>
<dbReference type="Pfam" id="PF01796">
    <property type="entry name" value="OB_ChsH2_C"/>
    <property type="match status" value="1"/>
</dbReference>
<dbReference type="AlphaFoldDB" id="Q2IY98"/>
<dbReference type="HOGENOM" id="CLU_119412_1_2_5"/>
<organism evidence="3 4">
    <name type="scientific">Rhodopseudomonas palustris (strain HaA2)</name>
    <dbReference type="NCBI Taxonomy" id="316058"/>
    <lineage>
        <taxon>Bacteria</taxon>
        <taxon>Pseudomonadati</taxon>
        <taxon>Pseudomonadota</taxon>
        <taxon>Alphaproteobacteria</taxon>
        <taxon>Hyphomicrobiales</taxon>
        <taxon>Nitrobacteraceae</taxon>
        <taxon>Rhodopseudomonas</taxon>
    </lineage>
</organism>
<evidence type="ECO:0008006" key="5">
    <source>
        <dbReference type="Google" id="ProtNLM"/>
    </source>
</evidence>
<dbReference type="RefSeq" id="WP_011441000.1">
    <property type="nucleotide sequence ID" value="NC_007778.1"/>
</dbReference>
<dbReference type="SUPFAM" id="SSF50249">
    <property type="entry name" value="Nucleic acid-binding proteins"/>
    <property type="match status" value="1"/>
</dbReference>
<dbReference type="InterPro" id="IPR052513">
    <property type="entry name" value="Thioester_dehydratase-like"/>
</dbReference>
<dbReference type="PANTHER" id="PTHR34075:SF5">
    <property type="entry name" value="BLR3430 PROTEIN"/>
    <property type="match status" value="1"/>
</dbReference>
<reference evidence="3 4" key="1">
    <citation type="submission" date="2006-01" db="EMBL/GenBank/DDBJ databases">
        <title>Complete sequence of Rhodopseudomonas palustris HaA2.</title>
        <authorList>
            <consortium name="US DOE Joint Genome Institute"/>
            <person name="Copeland A."/>
            <person name="Lucas S."/>
            <person name="Lapidus A."/>
            <person name="Barry K."/>
            <person name="Detter J.C."/>
            <person name="Glavina T."/>
            <person name="Hammon N."/>
            <person name="Israni S."/>
            <person name="Pitluck S."/>
            <person name="Chain P."/>
            <person name="Malfatti S."/>
            <person name="Shin M."/>
            <person name="Vergez L."/>
            <person name="Schmutz J."/>
            <person name="Larimer F."/>
            <person name="Land M."/>
            <person name="Hauser L."/>
            <person name="Pelletier D.A."/>
            <person name="Kyrpides N."/>
            <person name="Anderson I."/>
            <person name="Oda Y."/>
            <person name="Harwood C.S."/>
            <person name="Richardson P."/>
        </authorList>
    </citation>
    <scope>NUCLEOTIDE SEQUENCE [LARGE SCALE GENOMIC DNA]</scope>
    <source>
        <strain evidence="3 4">HaA2</strain>
    </source>
</reference>
<evidence type="ECO:0000259" key="1">
    <source>
        <dbReference type="Pfam" id="PF01796"/>
    </source>
</evidence>
<dbReference type="STRING" id="316058.RPB_2106"/>
<dbReference type="Proteomes" id="UP000008809">
    <property type="component" value="Chromosome"/>
</dbReference>
<dbReference type="EMBL" id="CP000250">
    <property type="protein sequence ID" value="ABD06812.1"/>
    <property type="molecule type" value="Genomic_DNA"/>
</dbReference>
<accession>Q2IY98</accession>
<dbReference type="KEGG" id="rpb:RPB_2106"/>
<gene>
    <name evidence="3" type="ordered locus">RPB_2106</name>
</gene>
<evidence type="ECO:0000313" key="4">
    <source>
        <dbReference type="Proteomes" id="UP000008809"/>
    </source>
</evidence>
<dbReference type="PANTHER" id="PTHR34075">
    <property type="entry name" value="BLR3430 PROTEIN"/>
    <property type="match status" value="1"/>
</dbReference>
<dbReference type="Pfam" id="PF12172">
    <property type="entry name" value="zf-ChsH2"/>
    <property type="match status" value="1"/>
</dbReference>
<feature type="domain" description="ChsH2 rubredoxin-like zinc ribbon" evidence="2">
    <location>
        <begin position="20"/>
        <end position="43"/>
    </location>
</feature>
<dbReference type="InterPro" id="IPR012340">
    <property type="entry name" value="NA-bd_OB-fold"/>
</dbReference>
<dbReference type="OrthoDB" id="7871482at2"/>
<dbReference type="eggNOG" id="COG1545">
    <property type="taxonomic scope" value="Bacteria"/>
</dbReference>
<evidence type="ECO:0000313" key="3">
    <source>
        <dbReference type="EMBL" id="ABD06812.1"/>
    </source>
</evidence>
<keyword evidence="4" id="KW-1185">Reference proteome</keyword>
<sequence length="122" mass="13278">MSEPAMISDWTAGDEAISDQRCTACGGVQYFRRDFCAACGSNDLATLRASGEGVVHAATLVHRAATPEAREHVPFKIVLIDTAEGFRMMAHGAQDLAIGDRVRARFARFTGRLVPYFERTSA</sequence>
<feature type="domain" description="ChsH2 C-terminal OB-fold" evidence="1">
    <location>
        <begin position="49"/>
        <end position="106"/>
    </location>
</feature>
<dbReference type="InterPro" id="IPR022002">
    <property type="entry name" value="ChsH2_Znr"/>
</dbReference>
<dbReference type="InterPro" id="IPR002878">
    <property type="entry name" value="ChsH2_C"/>
</dbReference>
<evidence type="ECO:0000259" key="2">
    <source>
        <dbReference type="Pfam" id="PF12172"/>
    </source>
</evidence>
<name>Q2IY98_RHOP2</name>
<proteinExistence type="predicted"/>